<accession>A0ABY8THN3</accession>
<sequence length="470" mass="51364">MAVLLLCDSSSAQRIEPNKVYATAWPTCDSGSAFDIKAANQAASRQPSNDEMLANVAATKEAVRAAKEKLQAALRDPVAAWAEHCAQYGPHMLQDTTRYMYFKANLALAASRNAEAAKNNPDLKGQEDDLMAHGITQFSHLSQDEFDKSFLMSKEVTIPTTFKPTRRSRPLADAVEPAAATPDEPQATADTGAGRRLMQGSVPCRTNKAFPYGALGTPQSWDWRNAGVITPVRNQLGAFPYGALGTPQSWDWRNAGVITPVRNQLGCGSCSAHASIGALESTFIRKWYDRGYRASNTDLSEDDFLECTAGNQCNGAWPDSVFDRYICNGAPFEASQPYNANDGNNCRAIPRYITGATGFSYVPKDGASLAKSVFVNPTVIALDASRWNTFAAGWVRNCGESWSRLNHAVLVVGWVGGVPMSNGETWDFWYVKNSWGPTFNNAGYIWIRKDRCGGDGPFGMYKTNPWTPLM</sequence>
<evidence type="ECO:0000259" key="4">
    <source>
        <dbReference type="SMART" id="SM00645"/>
    </source>
</evidence>
<reference evidence="5 6" key="1">
    <citation type="submission" date="2023-05" db="EMBL/GenBank/DDBJ databases">
        <title>A 100% complete, gapless, phased diploid assembly of the Scenedesmus obliquus UTEX 3031 genome.</title>
        <authorList>
            <person name="Biondi T.C."/>
            <person name="Hanschen E.R."/>
            <person name="Kwon T."/>
            <person name="Eng W."/>
            <person name="Kruse C.P.S."/>
            <person name="Koehler S.I."/>
            <person name="Kunde Y."/>
            <person name="Gleasner C.D."/>
            <person name="You Mak K.T."/>
            <person name="Polle J."/>
            <person name="Hovde B.T."/>
            <person name="Starkenburg S.R."/>
        </authorList>
    </citation>
    <scope>NUCLEOTIDE SEQUENCE [LARGE SCALE GENOMIC DNA]</scope>
    <source>
        <strain evidence="5 6">DOE0152z</strain>
    </source>
</reference>
<dbReference type="Proteomes" id="UP001244341">
    <property type="component" value="Chromosome 1b"/>
</dbReference>
<evidence type="ECO:0000256" key="3">
    <source>
        <dbReference type="SAM" id="MobiDB-lite"/>
    </source>
</evidence>
<organism evidence="5 6">
    <name type="scientific">Tetradesmus obliquus</name>
    <name type="common">Green alga</name>
    <name type="synonym">Acutodesmus obliquus</name>
    <dbReference type="NCBI Taxonomy" id="3088"/>
    <lineage>
        <taxon>Eukaryota</taxon>
        <taxon>Viridiplantae</taxon>
        <taxon>Chlorophyta</taxon>
        <taxon>core chlorophytes</taxon>
        <taxon>Chlorophyceae</taxon>
        <taxon>CS clade</taxon>
        <taxon>Sphaeropleales</taxon>
        <taxon>Scenedesmaceae</taxon>
        <taxon>Tetradesmus</taxon>
    </lineage>
</organism>
<dbReference type="SUPFAM" id="SSF54001">
    <property type="entry name" value="Cysteine proteinases"/>
    <property type="match status" value="2"/>
</dbReference>
<dbReference type="SMART" id="SM00645">
    <property type="entry name" value="Pept_C1"/>
    <property type="match status" value="1"/>
</dbReference>
<feature type="region of interest" description="Disordered" evidence="3">
    <location>
        <begin position="163"/>
        <end position="194"/>
    </location>
</feature>
<dbReference type="Gene3D" id="3.90.70.10">
    <property type="entry name" value="Cysteine proteinases"/>
    <property type="match status" value="2"/>
</dbReference>
<comment type="similarity">
    <text evidence="1">Belongs to the peptidase C1 family.</text>
</comment>
<dbReference type="Pfam" id="PF00112">
    <property type="entry name" value="Peptidase_C1"/>
    <property type="match status" value="1"/>
</dbReference>
<keyword evidence="6" id="KW-1185">Reference proteome</keyword>
<evidence type="ECO:0000256" key="2">
    <source>
        <dbReference type="SAM" id="Coils"/>
    </source>
</evidence>
<name>A0ABY8THN3_TETOB</name>
<dbReference type="InterPro" id="IPR000668">
    <property type="entry name" value="Peptidase_C1A_C"/>
</dbReference>
<gene>
    <name evidence="5" type="ORF">OEZ85_007454</name>
</gene>
<protein>
    <recommendedName>
        <fullName evidence="4">Peptidase C1A papain C-terminal domain-containing protein</fullName>
    </recommendedName>
</protein>
<feature type="domain" description="Peptidase C1A papain C-terminal" evidence="4">
    <location>
        <begin position="246"/>
        <end position="469"/>
    </location>
</feature>
<dbReference type="EMBL" id="CP126208">
    <property type="protein sequence ID" value="WIA07982.1"/>
    <property type="molecule type" value="Genomic_DNA"/>
</dbReference>
<evidence type="ECO:0000313" key="5">
    <source>
        <dbReference type="EMBL" id="WIA07982.1"/>
    </source>
</evidence>
<proteinExistence type="inferred from homology"/>
<evidence type="ECO:0000313" key="6">
    <source>
        <dbReference type="Proteomes" id="UP001244341"/>
    </source>
</evidence>
<dbReference type="PANTHER" id="PTHR12411">
    <property type="entry name" value="CYSTEINE PROTEASE FAMILY C1-RELATED"/>
    <property type="match status" value="1"/>
</dbReference>
<dbReference type="InterPro" id="IPR038765">
    <property type="entry name" value="Papain-like_cys_pep_sf"/>
</dbReference>
<evidence type="ECO:0000256" key="1">
    <source>
        <dbReference type="ARBA" id="ARBA00008455"/>
    </source>
</evidence>
<keyword evidence="2" id="KW-0175">Coiled coil</keyword>
<feature type="coiled-coil region" evidence="2">
    <location>
        <begin position="49"/>
        <end position="76"/>
    </location>
</feature>
<dbReference type="InterPro" id="IPR013128">
    <property type="entry name" value="Peptidase_C1A"/>
</dbReference>